<evidence type="ECO:0000313" key="11">
    <source>
        <dbReference type="EMBL" id="CAB5068806.1"/>
    </source>
</evidence>
<evidence type="ECO:0000256" key="5">
    <source>
        <dbReference type="ARBA" id="ARBA00022475"/>
    </source>
</evidence>
<dbReference type="Pfam" id="PF13379">
    <property type="entry name" value="NMT1_2"/>
    <property type="match status" value="1"/>
</dbReference>
<evidence type="ECO:0000256" key="6">
    <source>
        <dbReference type="ARBA" id="ARBA00022519"/>
    </source>
</evidence>
<gene>
    <name evidence="9" type="ORF">UFOPK2806_02742</name>
    <name evidence="10" type="ORF">UFOPK3954_00712</name>
    <name evidence="11" type="ORF">UFOPK4306_02539</name>
</gene>
<keyword evidence="5" id="KW-1003">Cell membrane</keyword>
<dbReference type="InterPro" id="IPR044527">
    <property type="entry name" value="NrtA/CpmA_ABC-bd_dom"/>
</dbReference>
<dbReference type="GO" id="GO:0042626">
    <property type="term" value="F:ATPase-coupled transmembrane transporter activity"/>
    <property type="evidence" value="ECO:0007669"/>
    <property type="project" value="InterPro"/>
</dbReference>
<organism evidence="9">
    <name type="scientific">freshwater metagenome</name>
    <dbReference type="NCBI Taxonomy" id="449393"/>
    <lineage>
        <taxon>unclassified sequences</taxon>
        <taxon>metagenomes</taxon>
        <taxon>ecological metagenomes</taxon>
    </lineage>
</organism>
<reference evidence="9" key="1">
    <citation type="submission" date="2020-05" db="EMBL/GenBank/DDBJ databases">
        <authorList>
            <person name="Chiriac C."/>
            <person name="Salcher M."/>
            <person name="Ghai R."/>
            <person name="Kavagutti S V."/>
        </authorList>
    </citation>
    <scope>NUCLEOTIDE SEQUENCE</scope>
</reference>
<proteinExistence type="inferred from homology"/>
<dbReference type="SUPFAM" id="SSF53850">
    <property type="entry name" value="Periplasmic binding protein-like II"/>
    <property type="match status" value="1"/>
</dbReference>
<accession>A0A6J6VYP3</accession>
<evidence type="ECO:0000256" key="8">
    <source>
        <dbReference type="ARBA" id="ARBA00023136"/>
    </source>
</evidence>
<keyword evidence="6" id="KW-0997">Cell inner membrane</keyword>
<evidence type="ECO:0000256" key="3">
    <source>
        <dbReference type="ARBA" id="ARBA00010742"/>
    </source>
</evidence>
<evidence type="ECO:0000256" key="1">
    <source>
        <dbReference type="ARBA" id="ARBA00004308"/>
    </source>
</evidence>
<sequence length="354" mass="36871">MSRQFVRRPAVLAAIALVAVGACAGTTAGVSRALAGGSGPSVPSVRLGYFANITHATALVGVGKGIYAEHLGPGVRLETSTFKAGGEVTSALFSDAIDAAYVGPIPALNGFTKSGGQALRIVSGSTSGGAFLVVRPGITVDGLSGTKIATPQLGNTQDVALRAWLKERGYRADEFGAGDVSILPQDNAMTLNAFRSGQIDGAWVPEPWATRLVEEGGAEVLLDERTLWPDGRFATTNLVVSVKFLNAHPDLVKKLLEGHVAATDFLIANPKEAMAAANNQIEQITGKRIKDSVLSAAWGHLEFTTDPLASTLEAMARDLLGTGLVGEAETAGIYDLRLLNEVLLSLGRPTASDR</sequence>
<dbReference type="GO" id="GO:0016020">
    <property type="term" value="C:membrane"/>
    <property type="evidence" value="ECO:0007669"/>
    <property type="project" value="InterPro"/>
</dbReference>
<evidence type="ECO:0000256" key="7">
    <source>
        <dbReference type="ARBA" id="ARBA00022729"/>
    </source>
</evidence>
<comment type="subcellular location">
    <subcellularLocation>
        <location evidence="1">Endomembrane system</location>
    </subcellularLocation>
    <subcellularLocation>
        <location evidence="2">Periplasm</location>
    </subcellularLocation>
</comment>
<keyword evidence="4" id="KW-0813">Transport</keyword>
<evidence type="ECO:0000256" key="4">
    <source>
        <dbReference type="ARBA" id="ARBA00022448"/>
    </source>
</evidence>
<name>A0A6J6VYP3_9ZZZZ</name>
<evidence type="ECO:0000313" key="9">
    <source>
        <dbReference type="EMBL" id="CAB4776604.1"/>
    </source>
</evidence>
<dbReference type="PANTHER" id="PTHR30024">
    <property type="entry name" value="ALIPHATIC SULFONATES-BINDING PROTEIN-RELATED"/>
    <property type="match status" value="1"/>
</dbReference>
<dbReference type="PANTHER" id="PTHR30024:SF47">
    <property type="entry name" value="TAURINE-BINDING PERIPLASMIC PROTEIN"/>
    <property type="match status" value="1"/>
</dbReference>
<dbReference type="AlphaFoldDB" id="A0A6J6VYP3"/>
<dbReference type="PROSITE" id="PS51257">
    <property type="entry name" value="PROKAR_LIPOPROTEIN"/>
    <property type="match status" value="1"/>
</dbReference>
<dbReference type="EMBL" id="CAFBON010000058">
    <property type="protein sequence ID" value="CAB4984091.1"/>
    <property type="molecule type" value="Genomic_DNA"/>
</dbReference>
<dbReference type="GO" id="GO:0012505">
    <property type="term" value="C:endomembrane system"/>
    <property type="evidence" value="ECO:0007669"/>
    <property type="project" value="UniProtKB-SubCell"/>
</dbReference>
<dbReference type="GO" id="GO:0042597">
    <property type="term" value="C:periplasmic space"/>
    <property type="evidence" value="ECO:0007669"/>
    <property type="project" value="UniProtKB-SubCell"/>
</dbReference>
<dbReference type="Gene3D" id="3.40.190.10">
    <property type="entry name" value="Periplasmic binding protein-like II"/>
    <property type="match status" value="2"/>
</dbReference>
<keyword evidence="7" id="KW-0732">Signal</keyword>
<dbReference type="NCBIfam" id="TIGR01728">
    <property type="entry name" value="SsuA_fam"/>
    <property type="match status" value="1"/>
</dbReference>
<protein>
    <submittedName>
        <fullName evidence="9">Unannotated protein</fullName>
    </submittedName>
</protein>
<dbReference type="InterPro" id="IPR010067">
    <property type="entry name" value="ABC_SsuA_sub-bd"/>
</dbReference>
<dbReference type="EMBL" id="CAFBQP010000165">
    <property type="protein sequence ID" value="CAB5068806.1"/>
    <property type="molecule type" value="Genomic_DNA"/>
</dbReference>
<evidence type="ECO:0000313" key="10">
    <source>
        <dbReference type="EMBL" id="CAB4984091.1"/>
    </source>
</evidence>
<keyword evidence="8" id="KW-0472">Membrane</keyword>
<dbReference type="CDD" id="cd13553">
    <property type="entry name" value="PBP2_NrtA_CpmA_like"/>
    <property type="match status" value="1"/>
</dbReference>
<comment type="similarity">
    <text evidence="3">Belongs to the bacterial solute-binding protein SsuA/TauA family.</text>
</comment>
<evidence type="ECO:0000256" key="2">
    <source>
        <dbReference type="ARBA" id="ARBA00004418"/>
    </source>
</evidence>
<dbReference type="EMBL" id="CAEZYY010000093">
    <property type="protein sequence ID" value="CAB4776604.1"/>
    <property type="molecule type" value="Genomic_DNA"/>
</dbReference>